<evidence type="ECO:0000256" key="1">
    <source>
        <dbReference type="SAM" id="Coils"/>
    </source>
</evidence>
<feature type="compositionally biased region" description="Polar residues" evidence="2">
    <location>
        <begin position="158"/>
        <end position="170"/>
    </location>
</feature>
<dbReference type="InterPro" id="IPR040467">
    <property type="entry name" value="CCDC66_dom"/>
</dbReference>
<dbReference type="InterPro" id="IPR039183">
    <property type="entry name" value="CCD66"/>
</dbReference>
<dbReference type="KEGG" id="bman:114247549"/>
<feature type="compositionally biased region" description="Polar residues" evidence="2">
    <location>
        <begin position="396"/>
        <end position="422"/>
    </location>
</feature>
<feature type="compositionally biased region" description="Polar residues" evidence="2">
    <location>
        <begin position="118"/>
        <end position="127"/>
    </location>
</feature>
<evidence type="ECO:0000313" key="4">
    <source>
        <dbReference type="Proteomes" id="UP000504629"/>
    </source>
</evidence>
<feature type="region of interest" description="Disordered" evidence="2">
    <location>
        <begin position="144"/>
        <end position="181"/>
    </location>
</feature>
<protein>
    <submittedName>
        <fullName evidence="5">Uncharacterized protein LOC114247549 isoform X1</fullName>
    </submittedName>
</protein>
<feature type="compositionally biased region" description="Polar residues" evidence="2">
    <location>
        <begin position="431"/>
        <end position="440"/>
    </location>
</feature>
<dbReference type="OrthoDB" id="10042846at2759"/>
<keyword evidence="1" id="KW-0175">Coiled coil</keyword>
<dbReference type="GO" id="GO:0008017">
    <property type="term" value="F:microtubule binding"/>
    <property type="evidence" value="ECO:0007669"/>
    <property type="project" value="TreeGrafter"/>
</dbReference>
<dbReference type="Pfam" id="PF15236">
    <property type="entry name" value="CCDC66"/>
    <property type="match status" value="1"/>
</dbReference>
<organism evidence="4 5">
    <name type="scientific">Bombyx mandarina</name>
    <name type="common">Wild silk moth</name>
    <name type="synonym">Wild silkworm</name>
    <dbReference type="NCBI Taxonomy" id="7092"/>
    <lineage>
        <taxon>Eukaryota</taxon>
        <taxon>Metazoa</taxon>
        <taxon>Ecdysozoa</taxon>
        <taxon>Arthropoda</taxon>
        <taxon>Hexapoda</taxon>
        <taxon>Insecta</taxon>
        <taxon>Pterygota</taxon>
        <taxon>Neoptera</taxon>
        <taxon>Endopterygota</taxon>
        <taxon>Lepidoptera</taxon>
        <taxon>Glossata</taxon>
        <taxon>Ditrysia</taxon>
        <taxon>Bombycoidea</taxon>
        <taxon>Bombycidae</taxon>
        <taxon>Bombycinae</taxon>
        <taxon>Bombyx</taxon>
    </lineage>
</organism>
<feature type="region of interest" description="Disordered" evidence="2">
    <location>
        <begin position="562"/>
        <end position="682"/>
    </location>
</feature>
<feature type="compositionally biased region" description="Basic residues" evidence="2">
    <location>
        <begin position="619"/>
        <end position="629"/>
    </location>
</feature>
<dbReference type="GeneID" id="114247549"/>
<evidence type="ECO:0000259" key="3">
    <source>
        <dbReference type="Pfam" id="PF15236"/>
    </source>
</evidence>
<feature type="compositionally biased region" description="Basic and acidic residues" evidence="2">
    <location>
        <begin position="582"/>
        <end position="596"/>
    </location>
</feature>
<keyword evidence="4" id="KW-1185">Reference proteome</keyword>
<feature type="domain" description="CCDC66" evidence="3">
    <location>
        <begin position="251"/>
        <end position="373"/>
    </location>
</feature>
<reference evidence="5" key="1">
    <citation type="submission" date="2025-08" db="UniProtKB">
        <authorList>
            <consortium name="RefSeq"/>
        </authorList>
    </citation>
    <scope>IDENTIFICATION</scope>
    <source>
        <tissue evidence="5">Silk gland</tissue>
    </source>
</reference>
<feature type="region of interest" description="Disordered" evidence="2">
    <location>
        <begin position="396"/>
        <end position="440"/>
    </location>
</feature>
<evidence type="ECO:0000256" key="2">
    <source>
        <dbReference type="SAM" id="MobiDB-lite"/>
    </source>
</evidence>
<evidence type="ECO:0000313" key="5">
    <source>
        <dbReference type="RefSeq" id="XP_028036348.1"/>
    </source>
</evidence>
<feature type="coiled-coil region" evidence="1">
    <location>
        <begin position="292"/>
        <end position="369"/>
    </location>
</feature>
<accession>A0A6J2K3W9</accession>
<dbReference type="PANTHER" id="PTHR22736">
    <property type="entry name" value="COILED-COIL DOMAIN-CONTAINING PROTEIN 66"/>
    <property type="match status" value="1"/>
</dbReference>
<dbReference type="Proteomes" id="UP000504629">
    <property type="component" value="Unplaced"/>
</dbReference>
<dbReference type="RefSeq" id="XP_028036348.1">
    <property type="nucleotide sequence ID" value="XM_028180547.1"/>
</dbReference>
<feature type="region of interest" description="Disordered" evidence="2">
    <location>
        <begin position="108"/>
        <end position="127"/>
    </location>
</feature>
<gene>
    <name evidence="5" type="primary">LOC114247549</name>
</gene>
<sequence>MLSVSKPTSLVEQKKQQWAREKEEMSHLYLPWGSGERYTNRLQVRNQFASTLELHKQSSYEYPEPVQRQRSPSLPPIHHIDDEKKLKDEKKINILNRNIPSAKRFSFYDEDGEGDTSGYGSETINHMNRNNNDAVHDINRNPVVAWQQTNNDDRKKTSSTGPGTNETPWSARSPRTAEEGRLRWGDRGVATGRLWEPTAPNARLPQMPNQKKGTPSWVERGLNMIENSSEVLIIDQRSSSNSTGLDCDRSSCHGSDEGRTFLRGQNVPLEPEVKAQRESKRIKALELQTAILNQLEEREKCRQEEKERKLKEEKLEELRMLRQQEQDRNRLEEEKRRHEEKQLMEQKKLEALKKALDDAEKKAKQEKEKRFTNIRKTFSINADSEKKDNCIEATTAETPSQCTAEPISPSRTNRTYDAQSTKSPKRDCASHQASGFNSPRSAAPGNFNLFIHNMPPPLALSENQFNIVPIAINSCSDLIGTQTNGIQLAVLVPHNLAQNIYGMPITNINDLSEAHKVLTPNKYRLIKKDACTQTEASVFRCTSETMVTLDDLERNIDKDYANIDENAPQDSHQSTLKKDRRFRSEERYKKELDSRPKWGVNRPAAQYKKQSEKDPFYSQKRKVRQKYRPQLRQYLSQSSEDSRSPSPPNRSDKNLINSNKRFSLSQSYWRNKRTQESTKSNTMESMSNLQLEYNQIDQITANELSESKKSPKISPTKRLTLSQKFINDKYGNRKLWVEDIDDRNAKSNLFNTENRKRIIDQINNAKRHFLERNEEQENYVVNAKF</sequence>
<name>A0A6J2K3W9_BOMMA</name>
<dbReference type="AlphaFoldDB" id="A0A6J2K3W9"/>
<dbReference type="GO" id="GO:0060271">
    <property type="term" value="P:cilium assembly"/>
    <property type="evidence" value="ECO:0007669"/>
    <property type="project" value="TreeGrafter"/>
</dbReference>
<proteinExistence type="predicted"/>
<dbReference type="GO" id="GO:0005874">
    <property type="term" value="C:microtubule"/>
    <property type="evidence" value="ECO:0007669"/>
    <property type="project" value="TreeGrafter"/>
</dbReference>
<feature type="compositionally biased region" description="Polar residues" evidence="2">
    <location>
        <begin position="654"/>
        <end position="669"/>
    </location>
</feature>
<dbReference type="PANTHER" id="PTHR22736:SF2">
    <property type="entry name" value="COILED-COIL DOMAIN-CONTAINING PROTEIN 66"/>
    <property type="match status" value="1"/>
</dbReference>
<dbReference type="GO" id="GO:0005929">
    <property type="term" value="C:cilium"/>
    <property type="evidence" value="ECO:0007669"/>
    <property type="project" value="TreeGrafter"/>
</dbReference>